<sequence length="334" mass="36531">MKVGIIGTGFMGVTHAAGWAQTPAQICGFCAETTAEAAPLAKQYHSKIYTSIDEMLPEVDVVDLCTPTFLHAEQVEKAARAGKDIICEKPLALDVQTAVEMLAVCQKMGVRLFVAHVVRFFPEYAKAKAIVDSGKIGRPGTIHLRRCNYRPKKPVGNWFLDEQKSGGLLLDLSVHDFDYARWIAGDVKNVFSKKVSSMDPEAPIDYALTILTHENGTLSHITGGWAYPPPNFQTGFDINCDRGNIHWDSAETDPVHVLIRTDQDSPDVGLVGSHLIESPYTTEIKEFYDAIQNHKEARVTSVDGMKAVQIAAAARKSAECGEPVMIDSMKGEAA</sequence>
<dbReference type="PANTHER" id="PTHR43249:SF1">
    <property type="entry name" value="D-GLUCOSIDE 3-DEHYDROGENASE"/>
    <property type="match status" value="1"/>
</dbReference>
<dbReference type="Pfam" id="PF22725">
    <property type="entry name" value="GFO_IDH_MocA_C3"/>
    <property type="match status" value="1"/>
</dbReference>
<reference evidence="3" key="1">
    <citation type="journal article" date="2015" name="Genome Announc.">
        <title>Draft Genome Sequence of Anaerolineae Strain TC1, a Novel Isolate from a Methanogenic Wastewater Treatment System.</title>
        <authorList>
            <person name="Matsuura N."/>
            <person name="Tourlousse D.M."/>
            <person name="Sun L."/>
            <person name="Toyonaga M."/>
            <person name="Kuroda K."/>
            <person name="Ohashi A."/>
            <person name="Cruz R."/>
            <person name="Yamaguchi T."/>
            <person name="Sekiguchi Y."/>
        </authorList>
    </citation>
    <scope>NUCLEOTIDE SEQUENCE [LARGE SCALE GENOMIC DNA]</scope>
    <source>
        <strain evidence="3">TC1</strain>
    </source>
</reference>
<feature type="domain" description="GFO/IDH/MocA-like oxidoreductase" evidence="2">
    <location>
        <begin position="124"/>
        <end position="245"/>
    </location>
</feature>
<dbReference type="EMBL" id="DF968181">
    <property type="protein sequence ID" value="GAP40168.1"/>
    <property type="molecule type" value="Genomic_DNA"/>
</dbReference>
<keyword evidence="4" id="KW-1185">Reference proteome</keyword>
<evidence type="ECO:0000313" key="4">
    <source>
        <dbReference type="Proteomes" id="UP000053370"/>
    </source>
</evidence>
<evidence type="ECO:0000259" key="1">
    <source>
        <dbReference type="Pfam" id="PF01408"/>
    </source>
</evidence>
<dbReference type="RefSeq" id="WP_062279230.1">
    <property type="nucleotide sequence ID" value="NZ_DF968181.1"/>
</dbReference>
<accession>A0A0S7BUH6</accession>
<dbReference type="GO" id="GO:0000166">
    <property type="term" value="F:nucleotide binding"/>
    <property type="evidence" value="ECO:0007669"/>
    <property type="project" value="InterPro"/>
</dbReference>
<dbReference type="Pfam" id="PF01408">
    <property type="entry name" value="GFO_IDH_MocA"/>
    <property type="match status" value="1"/>
</dbReference>
<proteinExistence type="predicted"/>
<dbReference type="InterPro" id="IPR000683">
    <property type="entry name" value="Gfo/Idh/MocA-like_OxRdtase_N"/>
</dbReference>
<evidence type="ECO:0000313" key="3">
    <source>
        <dbReference type="EMBL" id="GAP40168.1"/>
    </source>
</evidence>
<name>A0A0S7BUH6_9CHLR</name>
<dbReference type="PATRIC" id="fig|1678840.3.peg.1362"/>
<dbReference type="Proteomes" id="UP000053370">
    <property type="component" value="Unassembled WGS sequence"/>
</dbReference>
<dbReference type="PANTHER" id="PTHR43249">
    <property type="entry name" value="UDP-N-ACETYL-2-AMINO-2-DEOXY-D-GLUCURONATE OXIDASE"/>
    <property type="match status" value="1"/>
</dbReference>
<gene>
    <name evidence="3" type="ORF">ATC1_13134</name>
</gene>
<feature type="domain" description="Gfo/Idh/MocA-like oxidoreductase N-terminal" evidence="1">
    <location>
        <begin position="1"/>
        <end position="116"/>
    </location>
</feature>
<evidence type="ECO:0000259" key="2">
    <source>
        <dbReference type="Pfam" id="PF22725"/>
    </source>
</evidence>
<dbReference type="OrthoDB" id="2350336at2"/>
<dbReference type="STRING" id="1678840.ATC1_13134"/>
<dbReference type="AlphaFoldDB" id="A0A0S7BUH6"/>
<dbReference type="SUPFAM" id="SSF51735">
    <property type="entry name" value="NAD(P)-binding Rossmann-fold domains"/>
    <property type="match status" value="1"/>
</dbReference>
<dbReference type="InterPro" id="IPR055170">
    <property type="entry name" value="GFO_IDH_MocA-like_dom"/>
</dbReference>
<organism evidence="3">
    <name type="scientific">Flexilinea flocculi</name>
    <dbReference type="NCBI Taxonomy" id="1678840"/>
    <lineage>
        <taxon>Bacteria</taxon>
        <taxon>Bacillati</taxon>
        <taxon>Chloroflexota</taxon>
        <taxon>Anaerolineae</taxon>
        <taxon>Anaerolineales</taxon>
        <taxon>Anaerolineaceae</taxon>
        <taxon>Flexilinea</taxon>
    </lineage>
</organism>
<dbReference type="Gene3D" id="3.40.50.720">
    <property type="entry name" value="NAD(P)-binding Rossmann-like Domain"/>
    <property type="match status" value="1"/>
</dbReference>
<dbReference type="Gene3D" id="3.30.360.10">
    <property type="entry name" value="Dihydrodipicolinate Reductase, domain 2"/>
    <property type="match status" value="1"/>
</dbReference>
<dbReference type="InterPro" id="IPR036291">
    <property type="entry name" value="NAD(P)-bd_dom_sf"/>
</dbReference>
<dbReference type="SUPFAM" id="SSF55347">
    <property type="entry name" value="Glyceraldehyde-3-phosphate dehydrogenase-like, C-terminal domain"/>
    <property type="match status" value="1"/>
</dbReference>
<protein>
    <submittedName>
        <fullName evidence="3">Predicted dehydrogenase</fullName>
    </submittedName>
</protein>
<dbReference type="InterPro" id="IPR052515">
    <property type="entry name" value="Gfo/Idh/MocA_Oxidoreductase"/>
</dbReference>